<keyword evidence="3" id="KW-1185">Reference proteome</keyword>
<dbReference type="Pfam" id="PF00092">
    <property type="entry name" value="VWA"/>
    <property type="match status" value="1"/>
</dbReference>
<dbReference type="EMBL" id="JACRTL010000009">
    <property type="protein sequence ID" value="MBC8611915.1"/>
    <property type="molecule type" value="Genomic_DNA"/>
</dbReference>
<feature type="domain" description="VWFA" evidence="1">
    <location>
        <begin position="39"/>
        <end position="217"/>
    </location>
</feature>
<dbReference type="AlphaFoldDB" id="A0A8J6PLQ3"/>
<dbReference type="Proteomes" id="UP000632659">
    <property type="component" value="Unassembled WGS sequence"/>
</dbReference>
<evidence type="ECO:0000313" key="2">
    <source>
        <dbReference type="EMBL" id="MBC8611915.1"/>
    </source>
</evidence>
<gene>
    <name evidence="2" type="ORF">H8702_12525</name>
</gene>
<dbReference type="PROSITE" id="PS50234">
    <property type="entry name" value="VWFA"/>
    <property type="match status" value="1"/>
</dbReference>
<reference evidence="2" key="1">
    <citation type="submission" date="2020-08" db="EMBL/GenBank/DDBJ databases">
        <title>Genome public.</title>
        <authorList>
            <person name="Liu C."/>
            <person name="Sun Q."/>
        </authorList>
    </citation>
    <scope>NUCLEOTIDE SEQUENCE</scope>
    <source>
        <strain evidence="2">NSJ-15</strain>
    </source>
</reference>
<dbReference type="PANTHER" id="PTHR24020">
    <property type="entry name" value="COLLAGEN ALPHA"/>
    <property type="match status" value="1"/>
</dbReference>
<organism evidence="2 3">
    <name type="scientific">Massiliimalia timonensis</name>
    <dbReference type="NCBI Taxonomy" id="1987501"/>
    <lineage>
        <taxon>Bacteria</taxon>
        <taxon>Bacillati</taxon>
        <taxon>Bacillota</taxon>
        <taxon>Clostridia</taxon>
        <taxon>Eubacteriales</taxon>
        <taxon>Oscillospiraceae</taxon>
        <taxon>Massiliimalia</taxon>
    </lineage>
</organism>
<dbReference type="Gene3D" id="3.40.50.410">
    <property type="entry name" value="von Willebrand factor, type A domain"/>
    <property type="match status" value="1"/>
</dbReference>
<sequence length="461" mass="48666">MGITNSNKQINVDRIDCDGTLRVTLALSASPDISTNPTDIVLVLDRSGSMAGSPLANMKAGAKTFIDIIDEATDSAQDGNIGSGSRIGIVSFSDTAVANTQLITSVDTLKDAVDSLTAGGSTNHADAFQQATQLFDPLSANAKVIVMFTDGKTTSGVPPAPIAAAARASGVIIYCIGLIGLDGIDINVLNDWATDPDASHVAVTPNDEDLEQLFKDLAANISKTGATDIVIDEIVNSDFTITSLTPPTKGTAMMTDSHTIQWKIPELGVTANEGASLEFLVRHTAQDSGEKLVNQSISYSDNEGNVVVFPEPSVLVDCGIVVHPEPCPIPVDLTAESCQDSIIIDAGDAYLQSLGRILQMDVTVKNVCPGKRVALAIVLTEVDPNGLEYSRGMKTLTIPAHDYPSCRDVLVKCVKFVLPEDLDVSGGIPTAMCSTRSFKVRLIAHNIDTDYQCCDSIVTIL</sequence>
<accession>A0A8J6PLQ3</accession>
<dbReference type="InterPro" id="IPR036465">
    <property type="entry name" value="vWFA_dom_sf"/>
</dbReference>
<evidence type="ECO:0000313" key="3">
    <source>
        <dbReference type="Proteomes" id="UP000632659"/>
    </source>
</evidence>
<proteinExistence type="predicted"/>
<protein>
    <submittedName>
        <fullName evidence="2">VWA domain-containing protein</fullName>
    </submittedName>
</protein>
<dbReference type="CDD" id="cd00198">
    <property type="entry name" value="vWFA"/>
    <property type="match status" value="1"/>
</dbReference>
<comment type="caution">
    <text evidence="2">The sequence shown here is derived from an EMBL/GenBank/DDBJ whole genome shotgun (WGS) entry which is preliminary data.</text>
</comment>
<name>A0A8J6PLQ3_9FIRM</name>
<dbReference type="PANTHER" id="PTHR24020:SF20">
    <property type="entry name" value="PH DOMAIN-CONTAINING PROTEIN"/>
    <property type="match status" value="1"/>
</dbReference>
<dbReference type="SMART" id="SM00327">
    <property type="entry name" value="VWA"/>
    <property type="match status" value="1"/>
</dbReference>
<dbReference type="InterPro" id="IPR002035">
    <property type="entry name" value="VWF_A"/>
</dbReference>
<dbReference type="SUPFAM" id="SSF53300">
    <property type="entry name" value="vWA-like"/>
    <property type="match status" value="1"/>
</dbReference>
<evidence type="ECO:0000259" key="1">
    <source>
        <dbReference type="PROSITE" id="PS50234"/>
    </source>
</evidence>
<dbReference type="InterPro" id="IPR050525">
    <property type="entry name" value="ECM_Assembly_Org"/>
</dbReference>
<dbReference type="RefSeq" id="WP_187536814.1">
    <property type="nucleotide sequence ID" value="NZ_JACRTL010000009.1"/>
</dbReference>